<dbReference type="EMBL" id="JACBXQ010000002">
    <property type="protein sequence ID" value="MBG9986202.1"/>
    <property type="molecule type" value="Genomic_DNA"/>
</dbReference>
<evidence type="ECO:0000313" key="3">
    <source>
        <dbReference type="EMBL" id="MBG9986202.1"/>
    </source>
</evidence>
<dbReference type="PANTHER" id="PTHR34822:SF1">
    <property type="entry name" value="GRPB FAMILY PROTEIN"/>
    <property type="match status" value="1"/>
</dbReference>
<dbReference type="Pfam" id="PF04229">
    <property type="entry name" value="GrpB"/>
    <property type="match status" value="1"/>
</dbReference>
<dbReference type="SUPFAM" id="SSF81301">
    <property type="entry name" value="Nucleotidyltransferase"/>
    <property type="match status" value="1"/>
</dbReference>
<dbReference type="RefSeq" id="WP_197115113.1">
    <property type="nucleotide sequence ID" value="NZ_JACBXQ010000002.1"/>
</dbReference>
<accession>A0ABS0LQC7</accession>
<dbReference type="InterPro" id="IPR007344">
    <property type="entry name" value="GrpB/CoaE"/>
</dbReference>
<gene>
    <name evidence="3" type="ORF">HZY91_04750</name>
</gene>
<keyword evidence="4" id="KW-1185">Reference proteome</keyword>
<feature type="domain" description="Nudix hydrolase" evidence="2">
    <location>
        <begin position="189"/>
        <end position="328"/>
    </location>
</feature>
<evidence type="ECO:0000259" key="2">
    <source>
        <dbReference type="PROSITE" id="PS51462"/>
    </source>
</evidence>
<dbReference type="InterPro" id="IPR000086">
    <property type="entry name" value="NUDIX_hydrolase_dom"/>
</dbReference>
<dbReference type="PROSITE" id="PS00893">
    <property type="entry name" value="NUDIX_BOX"/>
    <property type="match status" value="1"/>
</dbReference>
<dbReference type="Gene3D" id="3.90.79.10">
    <property type="entry name" value="Nucleoside Triphosphate Pyrophosphohydrolase"/>
    <property type="match status" value="1"/>
</dbReference>
<dbReference type="InterPro" id="IPR015797">
    <property type="entry name" value="NUDIX_hydrolase-like_dom_sf"/>
</dbReference>
<proteinExistence type="predicted"/>
<dbReference type="CDD" id="cd04688">
    <property type="entry name" value="NUDIX_Hydrolase"/>
    <property type="match status" value="1"/>
</dbReference>
<dbReference type="PANTHER" id="PTHR34822">
    <property type="entry name" value="GRPB DOMAIN PROTEIN (AFU_ORTHOLOGUE AFUA_1G01530)"/>
    <property type="match status" value="1"/>
</dbReference>
<dbReference type="Pfam" id="PF00293">
    <property type="entry name" value="NUDIX"/>
    <property type="match status" value="1"/>
</dbReference>
<keyword evidence="1" id="KW-0378">Hydrolase</keyword>
<protein>
    <submittedName>
        <fullName evidence="3">GrpB family protein</fullName>
    </submittedName>
</protein>
<dbReference type="InterPro" id="IPR020084">
    <property type="entry name" value="NUDIX_hydrolase_CS"/>
</dbReference>
<comment type="caution">
    <text evidence="3">The sequence shown here is derived from an EMBL/GenBank/DDBJ whole genome shotgun (WGS) entry which is preliminary data.</text>
</comment>
<dbReference type="PROSITE" id="PS51462">
    <property type="entry name" value="NUDIX"/>
    <property type="match status" value="1"/>
</dbReference>
<organism evidence="3 4">
    <name type="scientific">Facklamia lactis</name>
    <dbReference type="NCBI Taxonomy" id="2749967"/>
    <lineage>
        <taxon>Bacteria</taxon>
        <taxon>Bacillati</taxon>
        <taxon>Bacillota</taxon>
        <taxon>Bacilli</taxon>
        <taxon>Lactobacillales</taxon>
        <taxon>Aerococcaceae</taxon>
        <taxon>Facklamia</taxon>
    </lineage>
</organism>
<name>A0ABS0LQC7_9LACT</name>
<dbReference type="SUPFAM" id="SSF55811">
    <property type="entry name" value="Nudix"/>
    <property type="match status" value="1"/>
</dbReference>
<dbReference type="Proteomes" id="UP000721415">
    <property type="component" value="Unassembled WGS sequence"/>
</dbReference>
<reference evidence="3 4" key="1">
    <citation type="submission" date="2020-07" db="EMBL/GenBank/DDBJ databases">
        <title>Facklamia lactis sp. nov., isolated from raw milk.</title>
        <authorList>
            <person name="Doll E.V."/>
            <person name="Huptas C."/>
            <person name="Staib L."/>
            <person name="Wenning M."/>
            <person name="Scherer S."/>
        </authorList>
    </citation>
    <scope>NUCLEOTIDE SEQUENCE [LARGE SCALE GENOMIC DNA]</scope>
    <source>
        <strain evidence="3 4">DSM 111018</strain>
    </source>
</reference>
<sequence>MERKLELKEYTNEWIERFLKARKEIKNILGAEVIEIHHIGSTSIPNMSAKDIVDILVLVKDIIKIDTFNDDMNLNGYNAKGENGIQARRYFQKLSDDGVKHRIHVHVYQIGNKKAYEELKFRDYLRLNNSAFSRYLNAKKEGIQLCKNSIEEYQKYKAKIIRKLLEEADVYFNDSIKAEVDCSFSKEKTWFRYRAAAIIVDDSKVLLAKNSRDNYYYSVGGAVHSGETSYEAVIREVYEETGVVFDMDRLAVIHENIFWGKDPGFEGKICHEICFYYTMKVQNSLEIAHSSTTSCGYDEWVEWVAIDKLEQVIAYPVFLKDYLKSNQEEVIHIVTNRIE</sequence>
<dbReference type="Gene3D" id="3.30.460.10">
    <property type="entry name" value="Beta Polymerase, domain 2"/>
    <property type="match status" value="1"/>
</dbReference>
<dbReference type="InterPro" id="IPR043519">
    <property type="entry name" value="NT_sf"/>
</dbReference>
<evidence type="ECO:0000256" key="1">
    <source>
        <dbReference type="ARBA" id="ARBA00022801"/>
    </source>
</evidence>
<evidence type="ECO:0000313" key="4">
    <source>
        <dbReference type="Proteomes" id="UP000721415"/>
    </source>
</evidence>